<dbReference type="GO" id="GO:0042277">
    <property type="term" value="F:peptide binding"/>
    <property type="evidence" value="ECO:0007669"/>
    <property type="project" value="TreeGrafter"/>
</dbReference>
<dbReference type="Pfam" id="PF11838">
    <property type="entry name" value="ERAP1_C"/>
    <property type="match status" value="2"/>
</dbReference>
<dbReference type="InterPro" id="IPR024571">
    <property type="entry name" value="ERAP1-like_C_dom"/>
</dbReference>
<dbReference type="Proteomes" id="UP001187531">
    <property type="component" value="Unassembled WGS sequence"/>
</dbReference>
<dbReference type="GO" id="GO:0008270">
    <property type="term" value="F:zinc ion binding"/>
    <property type="evidence" value="ECO:0007669"/>
    <property type="project" value="TreeGrafter"/>
</dbReference>
<keyword evidence="4" id="KW-1185">Reference proteome</keyword>
<dbReference type="GO" id="GO:0043171">
    <property type="term" value="P:peptide catabolic process"/>
    <property type="evidence" value="ECO:0007669"/>
    <property type="project" value="TreeGrafter"/>
</dbReference>
<organism evidence="3 4">
    <name type="scientific">Artemia franciscana</name>
    <name type="common">Brine shrimp</name>
    <name type="synonym">Artemia sanfranciscana</name>
    <dbReference type="NCBI Taxonomy" id="6661"/>
    <lineage>
        <taxon>Eukaryota</taxon>
        <taxon>Metazoa</taxon>
        <taxon>Ecdysozoa</taxon>
        <taxon>Arthropoda</taxon>
        <taxon>Crustacea</taxon>
        <taxon>Branchiopoda</taxon>
        <taxon>Anostraca</taxon>
        <taxon>Artemiidae</taxon>
        <taxon>Artemia</taxon>
    </lineage>
</organism>
<comment type="caution">
    <text evidence="3">The sequence shown here is derived from an EMBL/GenBank/DDBJ whole genome shotgun (WGS) entry which is preliminary data.</text>
</comment>
<reference evidence="3" key="1">
    <citation type="submission" date="2023-07" db="EMBL/GenBank/DDBJ databases">
        <title>Chromosome-level genome assembly of Artemia franciscana.</title>
        <authorList>
            <person name="Jo E."/>
        </authorList>
    </citation>
    <scope>NUCLEOTIDE SEQUENCE</scope>
    <source>
        <tissue evidence="3">Whole body</tissue>
    </source>
</reference>
<dbReference type="EMBL" id="JAVRJZ010000021">
    <property type="protein sequence ID" value="KAK2705050.1"/>
    <property type="molecule type" value="Genomic_DNA"/>
</dbReference>
<dbReference type="GO" id="GO:0005615">
    <property type="term" value="C:extracellular space"/>
    <property type="evidence" value="ECO:0007669"/>
    <property type="project" value="TreeGrafter"/>
</dbReference>
<feature type="domain" description="ERAP1-like C-terminal" evidence="2">
    <location>
        <begin position="250"/>
        <end position="438"/>
    </location>
</feature>
<dbReference type="InterPro" id="IPR050344">
    <property type="entry name" value="Peptidase_M1_aminopeptidases"/>
</dbReference>
<dbReference type="GO" id="GO:0005737">
    <property type="term" value="C:cytoplasm"/>
    <property type="evidence" value="ECO:0007669"/>
    <property type="project" value="TreeGrafter"/>
</dbReference>
<evidence type="ECO:0000256" key="1">
    <source>
        <dbReference type="ARBA" id="ARBA00010136"/>
    </source>
</evidence>
<feature type="domain" description="ERAP1-like C-terminal" evidence="2">
    <location>
        <begin position="97"/>
        <end position="202"/>
    </location>
</feature>
<feature type="non-terminal residue" evidence="3">
    <location>
        <position position="493"/>
    </location>
</feature>
<sequence>SHIQSLVLHLYELYTFNEDPMDKHLDLLLRTISVRIVCGTNFASCVKEFGGGWHTAWHIPLTFIQDFTNNSSLKRRWLSNTFAPVVYTDVVDKPDRWIICNHKVFGYYRVDYDDINWDLIQNQLQTNHTQIHVMNRAQLIDDALTLAGKYSRVSLNQTYKRALDLTTYLKKELDWLPWETAYRNFEKLQNLLSGTEAGALLNNIIEENHWHIPLTFTQSFSNNSTLKRRWLGNSSEPAVYTDVIEKPNSWIICNHKVFGYYRVDYDEMNWDLIQHQLENNHQKIHVMNRAQIIDDALNLASASLLVNTYKQALDLTSYSKKEFDWLPCETAWKNFERMQNLLSGTEAGELLNSHIQRLALHLYELYTFNENPKDKHLDLRLRKNAVRIACGTNFAPCVEEAKKVFVSWTNTLEWKGHQSLKNEIICSTLRNEEDRQDWFAHFLYFQGLLGNDLLGLTCTKDIFQLRCTGGYHTAILLIQELSRFYNQERDLIQ</sequence>
<dbReference type="PANTHER" id="PTHR11533">
    <property type="entry name" value="PROTEASE M1 ZINC METALLOPROTEASE"/>
    <property type="match status" value="1"/>
</dbReference>
<dbReference type="AlphaFoldDB" id="A0AA88H9U8"/>
<evidence type="ECO:0000313" key="3">
    <source>
        <dbReference type="EMBL" id="KAK2705050.1"/>
    </source>
</evidence>
<evidence type="ECO:0000313" key="4">
    <source>
        <dbReference type="Proteomes" id="UP001187531"/>
    </source>
</evidence>
<dbReference type="Gene3D" id="2.60.40.1910">
    <property type="match status" value="1"/>
</dbReference>
<dbReference type="GO" id="GO:0070006">
    <property type="term" value="F:metalloaminopeptidase activity"/>
    <property type="evidence" value="ECO:0007669"/>
    <property type="project" value="TreeGrafter"/>
</dbReference>
<protein>
    <recommendedName>
        <fullName evidence="2">ERAP1-like C-terminal domain-containing protein</fullName>
    </recommendedName>
</protein>
<dbReference type="GO" id="GO:0016020">
    <property type="term" value="C:membrane"/>
    <property type="evidence" value="ECO:0007669"/>
    <property type="project" value="TreeGrafter"/>
</dbReference>
<dbReference type="GO" id="GO:0006508">
    <property type="term" value="P:proteolysis"/>
    <property type="evidence" value="ECO:0007669"/>
    <property type="project" value="TreeGrafter"/>
</dbReference>
<comment type="similarity">
    <text evidence="1">Belongs to the peptidase M1 family.</text>
</comment>
<name>A0AA88H9U8_ARTSF</name>
<proteinExistence type="inferred from homology"/>
<evidence type="ECO:0000259" key="2">
    <source>
        <dbReference type="Pfam" id="PF11838"/>
    </source>
</evidence>
<feature type="non-terminal residue" evidence="3">
    <location>
        <position position="1"/>
    </location>
</feature>
<dbReference type="PANTHER" id="PTHR11533:SF294">
    <property type="entry name" value="THYROTROPIN-RELEASING HORMONE-DEGRADING ECTOENZYME"/>
    <property type="match status" value="1"/>
</dbReference>
<gene>
    <name evidence="3" type="ORF">QYM36_017178</name>
</gene>
<dbReference type="Gene3D" id="1.25.50.20">
    <property type="match status" value="2"/>
</dbReference>
<accession>A0AA88H9U8</accession>